<gene>
    <name evidence="1" type="ORF">IQ35_03127</name>
</gene>
<organism evidence="1 2">
    <name type="scientific">Sphingobium wenxiniae (strain DSM 21828 / CGMCC 1.7748 / JZ-1)</name>
    <dbReference type="NCBI Taxonomy" id="595605"/>
    <lineage>
        <taxon>Bacteria</taxon>
        <taxon>Pseudomonadati</taxon>
        <taxon>Pseudomonadota</taxon>
        <taxon>Alphaproteobacteria</taxon>
        <taxon>Sphingomonadales</taxon>
        <taxon>Sphingomonadaceae</taxon>
        <taxon>Sphingobium</taxon>
    </lineage>
</organism>
<dbReference type="RefSeq" id="WP_145074741.1">
    <property type="nucleotide sequence ID" value="NZ_JACIIY010000025.1"/>
</dbReference>
<dbReference type="EMBL" id="VLKK01000014">
    <property type="protein sequence ID" value="TWH91614.1"/>
    <property type="molecule type" value="Genomic_DNA"/>
</dbReference>
<evidence type="ECO:0000313" key="2">
    <source>
        <dbReference type="Proteomes" id="UP000316624"/>
    </source>
</evidence>
<evidence type="ECO:0000313" key="1">
    <source>
        <dbReference type="EMBL" id="TWH91614.1"/>
    </source>
</evidence>
<accession>A0A562K8M9</accession>
<comment type="caution">
    <text evidence="1">The sequence shown here is derived from an EMBL/GenBank/DDBJ whole genome shotgun (WGS) entry which is preliminary data.</text>
</comment>
<protein>
    <submittedName>
        <fullName evidence="1">Uncharacterized protein</fullName>
    </submittedName>
</protein>
<name>A0A562K8M9_SPHWJ</name>
<reference evidence="1 2" key="1">
    <citation type="journal article" date="2015" name="Stand. Genomic Sci.">
        <title>Genomic Encyclopedia of Bacterial and Archaeal Type Strains, Phase III: the genomes of soil and plant-associated and newly described type strains.</title>
        <authorList>
            <person name="Whitman W.B."/>
            <person name="Woyke T."/>
            <person name="Klenk H.P."/>
            <person name="Zhou Y."/>
            <person name="Lilburn T.G."/>
            <person name="Beck B.J."/>
            <person name="De Vos P."/>
            <person name="Vandamme P."/>
            <person name="Eisen J.A."/>
            <person name="Garrity G."/>
            <person name="Hugenholtz P."/>
            <person name="Kyrpides N.C."/>
        </authorList>
    </citation>
    <scope>NUCLEOTIDE SEQUENCE [LARGE SCALE GENOMIC DNA]</scope>
    <source>
        <strain evidence="1 2">CGMCC 1.7748</strain>
    </source>
</reference>
<dbReference type="AlphaFoldDB" id="A0A562K8M9"/>
<sequence length="76" mass="8477">MKLPNPFQTFSHCWNFACRRGRQDGDTYHVVATGHVDAPRTVLSDRALFAREDLAPEDIEASFDPFALASHVTGTD</sequence>
<dbReference type="Proteomes" id="UP000316624">
    <property type="component" value="Unassembled WGS sequence"/>
</dbReference>
<keyword evidence="2" id="KW-1185">Reference proteome</keyword>
<proteinExistence type="predicted"/>